<keyword evidence="3" id="KW-1185">Reference proteome</keyword>
<evidence type="ECO:0000256" key="1">
    <source>
        <dbReference type="SAM" id="MobiDB-lite"/>
    </source>
</evidence>
<comment type="caution">
    <text evidence="2">The sequence shown here is derived from an EMBL/GenBank/DDBJ whole genome shotgun (WGS) entry which is preliminary data.</text>
</comment>
<dbReference type="Proteomes" id="UP000192591">
    <property type="component" value="Unassembled WGS sequence"/>
</dbReference>
<accession>A0A1V9A7D8</accession>
<organism evidence="2 3">
    <name type="scientific">Saccharomonospora piscinae</name>
    <dbReference type="NCBI Taxonomy" id="687388"/>
    <lineage>
        <taxon>Bacteria</taxon>
        <taxon>Bacillati</taxon>
        <taxon>Actinomycetota</taxon>
        <taxon>Actinomycetes</taxon>
        <taxon>Pseudonocardiales</taxon>
        <taxon>Pseudonocardiaceae</taxon>
        <taxon>Saccharomonospora</taxon>
    </lineage>
</organism>
<feature type="region of interest" description="Disordered" evidence="1">
    <location>
        <begin position="326"/>
        <end position="345"/>
    </location>
</feature>
<dbReference type="STRING" id="1962155.B1813_13100"/>
<protein>
    <submittedName>
        <fullName evidence="2">Uncharacterized protein</fullName>
    </submittedName>
</protein>
<evidence type="ECO:0000313" key="3">
    <source>
        <dbReference type="Proteomes" id="UP000192591"/>
    </source>
</evidence>
<evidence type="ECO:0000313" key="2">
    <source>
        <dbReference type="EMBL" id="OQO93032.1"/>
    </source>
</evidence>
<dbReference type="RefSeq" id="WP_081192086.1">
    <property type="nucleotide sequence ID" value="NZ_MWIH01000005.1"/>
</dbReference>
<proteinExistence type="predicted"/>
<name>A0A1V9A7D8_SACPI</name>
<dbReference type="EMBL" id="MWIH01000005">
    <property type="protein sequence ID" value="OQO93032.1"/>
    <property type="molecule type" value="Genomic_DNA"/>
</dbReference>
<dbReference type="AlphaFoldDB" id="A0A1V9A7D8"/>
<reference evidence="2 3" key="1">
    <citation type="submission" date="2017-02" db="EMBL/GenBank/DDBJ databases">
        <title>Draft genome of Saccharomonospora sp. 154.</title>
        <authorList>
            <person name="Alonso-Carmona G.S."/>
            <person name="De La Haba R."/>
            <person name="Vera-Gargallo B."/>
            <person name="Sandoval-Trujillo A.H."/>
            <person name="Ramirez-Duran N."/>
            <person name="Ventosa A."/>
        </authorList>
    </citation>
    <scope>NUCLEOTIDE SEQUENCE [LARGE SCALE GENOMIC DNA]</scope>
    <source>
        <strain evidence="2 3">LRS4.154</strain>
    </source>
</reference>
<gene>
    <name evidence="2" type="ORF">B1813_13100</name>
</gene>
<sequence>MEYQLTAELASPLATPDLDPLQRVGVVALLDERLSALAGIEGPDGVEIVPVEHSVEAHAGGAVVSWLLDAPALVFAEDATRAVLEQLVEEIDLLHGWEVKHCAVTATDDQLETALAASAAPDGAHATAGDGTGWAADVDIAVSEAELAERRQRLLRSGPQLRAFDPDVFGELDDEQARYAAGALLHGVELLVDEVFGDVQLLDDEDATVDEVDALWALDELPPEYADRYTALFAKQFLVTTTILGHRLTRDGWDGPLCVAEALALRIAAARAEVELDLADVLDPDDVEVVFARFAEVALAGLDDEPLFDVAEADLPDDLAFDRWFQPRARPDGTPPPHPYLADQD</sequence>